<reference evidence="3 4" key="1">
    <citation type="submission" date="2021-03" db="EMBL/GenBank/DDBJ databases">
        <title>Actinomadura violae sp. nov., isolated from lichen in Thailand.</title>
        <authorList>
            <person name="Kanchanasin P."/>
            <person name="Saeng-In P."/>
            <person name="Phongsopitanun W."/>
            <person name="Yuki M."/>
            <person name="Kudo T."/>
            <person name="Ohkuma M."/>
            <person name="Tanasupawat S."/>
        </authorList>
    </citation>
    <scope>NUCLEOTIDE SEQUENCE [LARGE SCALE GENOMIC DNA]</scope>
    <source>
        <strain evidence="3 4">LCR2-06</strain>
    </source>
</reference>
<evidence type="ECO:0000313" key="3">
    <source>
        <dbReference type="EMBL" id="MBO2461136.1"/>
    </source>
</evidence>
<dbReference type="InterPro" id="IPR034768">
    <property type="entry name" value="4FE4S_WBL"/>
</dbReference>
<name>A0ABS3RWW9_9ACTN</name>
<feature type="domain" description="4Fe-4S Wbl-type" evidence="2">
    <location>
        <begin position="1"/>
        <end position="40"/>
    </location>
</feature>
<organism evidence="3 4">
    <name type="scientific">Actinomadura violacea</name>
    <dbReference type="NCBI Taxonomy" id="2819934"/>
    <lineage>
        <taxon>Bacteria</taxon>
        <taxon>Bacillati</taxon>
        <taxon>Actinomycetota</taxon>
        <taxon>Actinomycetes</taxon>
        <taxon>Streptosporangiales</taxon>
        <taxon>Thermomonosporaceae</taxon>
        <taxon>Actinomadura</taxon>
    </lineage>
</organism>
<dbReference type="Proteomes" id="UP000680206">
    <property type="component" value="Unassembled WGS sequence"/>
</dbReference>
<dbReference type="EMBL" id="JAGEPF010000016">
    <property type="protein sequence ID" value="MBO2461136.1"/>
    <property type="molecule type" value="Genomic_DNA"/>
</dbReference>
<keyword evidence="4" id="KW-1185">Reference proteome</keyword>
<accession>A0ABS3RWW9</accession>
<comment type="caution">
    <text evidence="3">The sequence shown here is derived from an EMBL/GenBank/DDBJ whole genome shotgun (WGS) entry which is preliminary data.</text>
</comment>
<evidence type="ECO:0000313" key="4">
    <source>
        <dbReference type="Proteomes" id="UP000680206"/>
    </source>
</evidence>
<evidence type="ECO:0000259" key="2">
    <source>
        <dbReference type="PROSITE" id="PS51674"/>
    </source>
</evidence>
<gene>
    <name evidence="3" type="ORF">J4709_26485</name>
</gene>
<evidence type="ECO:0000256" key="1">
    <source>
        <dbReference type="SAM" id="MobiDB-lite"/>
    </source>
</evidence>
<feature type="region of interest" description="Disordered" evidence="1">
    <location>
        <begin position="41"/>
        <end position="62"/>
    </location>
</feature>
<proteinExistence type="predicted"/>
<sequence>MAGCRGCSILRSCHTWVLGLTEAQDGGGVVAAMTAETRAAIRRNDSAAARHQRGRSREGHDR</sequence>
<protein>
    <recommendedName>
        <fullName evidence="2">4Fe-4S Wbl-type domain-containing protein</fullName>
    </recommendedName>
</protein>
<dbReference type="PROSITE" id="PS51674">
    <property type="entry name" value="4FE4S_WBL"/>
    <property type="match status" value="1"/>
</dbReference>